<sequence length="254" mass="28292">MVWLLGTPLFLFAQESEELNTDRPTRAQSPAVIPRGTLQIETGFEFQKKHSEAGDQKEYLDPTTLIRIGILKKMELRLNADLKKERTEALAGAESKNKLGFNDVMVGAKVQLYEGKGAIPQVSFLGNVTLPVGDKEFRPPHAAPEGRLLFSSALSDKVELQYNLGYRKHRDHEEYRGEALYAVTGDLKLTDKLTYFAEIAGQKPHLGKAEHLADMGFLFKLLPNLQLDVIGALGLNEEAPDYFAGGGITWRIPR</sequence>
<dbReference type="Pfam" id="PF13557">
    <property type="entry name" value="Phenol_MetA_deg"/>
    <property type="match status" value="1"/>
</dbReference>
<evidence type="ECO:0008006" key="3">
    <source>
        <dbReference type="Google" id="ProtNLM"/>
    </source>
</evidence>
<dbReference type="InterPro" id="IPR025737">
    <property type="entry name" value="FApF"/>
</dbReference>
<protein>
    <recommendedName>
        <fullName evidence="3">Transporter</fullName>
    </recommendedName>
</protein>
<name>A0A512B4U4_9BACT</name>
<reference evidence="1 2" key="1">
    <citation type="submission" date="2019-07" db="EMBL/GenBank/DDBJ databases">
        <title>Whole genome shotgun sequence of Adhaeribacter aerolatus NBRC 106133.</title>
        <authorList>
            <person name="Hosoyama A."/>
            <person name="Uohara A."/>
            <person name="Ohji S."/>
            <person name="Ichikawa N."/>
        </authorList>
    </citation>
    <scope>NUCLEOTIDE SEQUENCE [LARGE SCALE GENOMIC DNA]</scope>
    <source>
        <strain evidence="1 2">NBRC 106133</strain>
    </source>
</reference>
<evidence type="ECO:0000313" key="1">
    <source>
        <dbReference type="EMBL" id="GEO06962.1"/>
    </source>
</evidence>
<comment type="caution">
    <text evidence="1">The sequence shown here is derived from an EMBL/GenBank/DDBJ whole genome shotgun (WGS) entry which is preliminary data.</text>
</comment>
<gene>
    <name evidence="1" type="ORF">AAE02nite_46260</name>
</gene>
<proteinExistence type="predicted"/>
<dbReference type="Proteomes" id="UP000321532">
    <property type="component" value="Unassembled WGS sequence"/>
</dbReference>
<accession>A0A512B4U4</accession>
<keyword evidence="2" id="KW-1185">Reference proteome</keyword>
<dbReference type="EMBL" id="BJYS01000047">
    <property type="protein sequence ID" value="GEO06962.1"/>
    <property type="molecule type" value="Genomic_DNA"/>
</dbReference>
<organism evidence="1 2">
    <name type="scientific">Adhaeribacter aerolatus</name>
    <dbReference type="NCBI Taxonomy" id="670289"/>
    <lineage>
        <taxon>Bacteria</taxon>
        <taxon>Pseudomonadati</taxon>
        <taxon>Bacteroidota</taxon>
        <taxon>Cytophagia</taxon>
        <taxon>Cytophagales</taxon>
        <taxon>Hymenobacteraceae</taxon>
        <taxon>Adhaeribacter</taxon>
    </lineage>
</organism>
<evidence type="ECO:0000313" key="2">
    <source>
        <dbReference type="Proteomes" id="UP000321532"/>
    </source>
</evidence>
<dbReference type="AlphaFoldDB" id="A0A512B4U4"/>